<dbReference type="PANTHER" id="PTHR36974">
    <property type="entry name" value="MEMBRANE PROTEIN-RELATED"/>
    <property type="match status" value="1"/>
</dbReference>
<keyword evidence="1" id="KW-0812">Transmembrane</keyword>
<dbReference type="EMBL" id="DXHR01000028">
    <property type="protein sequence ID" value="HIW13188.1"/>
    <property type="molecule type" value="Genomic_DNA"/>
</dbReference>
<evidence type="ECO:0000313" key="2">
    <source>
        <dbReference type="EMBL" id="HIW13188.1"/>
    </source>
</evidence>
<proteinExistence type="predicted"/>
<dbReference type="PANTHER" id="PTHR36974:SF1">
    <property type="entry name" value="DOXX FAMILY MEMBRANE PROTEIN"/>
    <property type="match status" value="1"/>
</dbReference>
<reference evidence="2" key="2">
    <citation type="submission" date="2021-04" db="EMBL/GenBank/DDBJ databases">
        <authorList>
            <person name="Gilroy R."/>
        </authorList>
    </citation>
    <scope>NUCLEOTIDE SEQUENCE</scope>
    <source>
        <strain evidence="2">ChiHjej13B12-752</strain>
    </source>
</reference>
<evidence type="ECO:0000313" key="3">
    <source>
        <dbReference type="Proteomes" id="UP000823989"/>
    </source>
</evidence>
<name>A0A9D1TZZ7_9STAP</name>
<protein>
    <submittedName>
        <fullName evidence="2">DoxX family membrane protein</fullName>
    </submittedName>
</protein>
<comment type="caution">
    <text evidence="2">The sequence shown here is derived from an EMBL/GenBank/DDBJ whole genome shotgun (WGS) entry which is preliminary data.</text>
</comment>
<organism evidence="2 3">
    <name type="scientific">Candidatus Salinicoccus stercoripullorum</name>
    <dbReference type="NCBI Taxonomy" id="2838756"/>
    <lineage>
        <taxon>Bacteria</taxon>
        <taxon>Bacillati</taxon>
        <taxon>Bacillota</taxon>
        <taxon>Bacilli</taxon>
        <taxon>Bacillales</taxon>
        <taxon>Staphylococcaceae</taxon>
        <taxon>Salinicoccus</taxon>
    </lineage>
</organism>
<dbReference type="AlphaFoldDB" id="A0A9D1TZZ7"/>
<feature type="transmembrane region" description="Helical" evidence="1">
    <location>
        <begin position="37"/>
        <end position="55"/>
    </location>
</feature>
<gene>
    <name evidence="2" type="ORF">H9891_08580</name>
</gene>
<accession>A0A9D1TZZ7</accession>
<reference evidence="2" key="1">
    <citation type="journal article" date="2021" name="PeerJ">
        <title>Extensive microbial diversity within the chicken gut microbiome revealed by metagenomics and culture.</title>
        <authorList>
            <person name="Gilroy R."/>
            <person name="Ravi A."/>
            <person name="Getino M."/>
            <person name="Pursley I."/>
            <person name="Horton D.L."/>
            <person name="Alikhan N.F."/>
            <person name="Baker D."/>
            <person name="Gharbi K."/>
            <person name="Hall N."/>
            <person name="Watson M."/>
            <person name="Adriaenssens E.M."/>
            <person name="Foster-Nyarko E."/>
            <person name="Jarju S."/>
            <person name="Secka A."/>
            <person name="Antonio M."/>
            <person name="Oren A."/>
            <person name="Chaudhuri R.R."/>
            <person name="La Ragione R."/>
            <person name="Hildebrand F."/>
            <person name="Pallen M.J."/>
        </authorList>
    </citation>
    <scope>NUCLEOTIDE SEQUENCE</scope>
    <source>
        <strain evidence="2">ChiHjej13B12-752</strain>
    </source>
</reference>
<keyword evidence="1" id="KW-1133">Transmembrane helix</keyword>
<evidence type="ECO:0000256" key="1">
    <source>
        <dbReference type="SAM" id="Phobius"/>
    </source>
</evidence>
<keyword evidence="1" id="KW-0472">Membrane</keyword>
<sequence>MKRMIMGTVFLIAGIAHFLKPGKFTGITPGFMPFKTFIVYLTGLLEFVFGVLLFLDRTRNWQLNGMQKFLWTVFPANVYMYTHQEKLGLEKYPKWALLGRLPLQQLMVDMLEDMKKQQ</sequence>
<dbReference type="Proteomes" id="UP000823989">
    <property type="component" value="Unassembled WGS sequence"/>
</dbReference>